<dbReference type="eggNOG" id="ENOG502Z7K9">
    <property type="taxonomic scope" value="Bacteria"/>
</dbReference>
<dbReference type="EMBL" id="JALN02000001">
    <property type="protein sequence ID" value="KDE99512.1"/>
    <property type="molecule type" value="Genomic_DNA"/>
</dbReference>
<keyword evidence="2" id="KW-1185">Reference proteome</keyword>
<dbReference type="RefSeq" id="WP_051660000.1">
    <property type="nucleotide sequence ID" value="NZ_JALN02000001.1"/>
</dbReference>
<dbReference type="AlphaFoldDB" id="A0A064CL23"/>
<sequence>MLRSLAILLTVGVLAAGVAPVGQADAWHVVRTVVLMRHGVRPPNSEPPLPQSIAPAPRPTWDAPPGWLTDHGAAAIRLVAASDARHFVADGLLPVGGCPPAGAVRITSDSLERTIRTGDEYASALAPECGLENQHSPQGVADPLFSEYRDSGVTGATATRAVDSAVGPGGATALARRNQPALDAVSRILCGDRSGECGLAGMPSGVEVDAQGTRRPRLTGALAHGSVVAEILTLEYADGKPLSDVGWGRATAEDLRNVGTLHPLELSIIARPRPLALANAGKIATAIRDALSDGPPLTVLVGHDTEIANIAGLLGVHWSIPGFADDEPAPGGALMFDLVEDSGGNRFVRSFYRAQSLDQIRELDPHDAVSVPLTPSGCDTERCPFDVFASRLTGPAD</sequence>
<protein>
    <recommendedName>
        <fullName evidence="3">Phosphoanhydride phosphohydrolase</fullName>
    </recommendedName>
</protein>
<dbReference type="SUPFAM" id="SSF53254">
    <property type="entry name" value="Phosphoglycerate mutase-like"/>
    <property type="match status" value="1"/>
</dbReference>
<comment type="caution">
    <text evidence="1">The sequence shown here is derived from an EMBL/GenBank/DDBJ whole genome shotgun (WGS) entry which is preliminary data.</text>
</comment>
<dbReference type="STRING" id="1440774.Y900_011320"/>
<reference evidence="1" key="1">
    <citation type="submission" date="2014-05" db="EMBL/GenBank/DDBJ databases">
        <title>Genome sequence of Mycobacterium aromaticivorans strain JS19b1T (= DSM 45407T).</title>
        <authorList>
            <person name="Kwak Y."/>
            <person name="Park G.-S."/>
            <person name="Li Q.X."/>
            <person name="Lee S.-E."/>
            <person name="Shin J.-H."/>
        </authorList>
    </citation>
    <scope>NUCLEOTIDE SEQUENCE [LARGE SCALE GENOMIC DNA]</scope>
    <source>
        <strain evidence="1">JS19b1</strain>
    </source>
</reference>
<name>A0A064CL23_9MYCO</name>
<dbReference type="OrthoDB" id="395886at2"/>
<dbReference type="Proteomes" id="UP000022835">
    <property type="component" value="Unassembled WGS sequence"/>
</dbReference>
<gene>
    <name evidence="1" type="ORF">Y900_011320</name>
</gene>
<dbReference type="InterPro" id="IPR029033">
    <property type="entry name" value="His_PPase_superfam"/>
</dbReference>
<evidence type="ECO:0008006" key="3">
    <source>
        <dbReference type="Google" id="ProtNLM"/>
    </source>
</evidence>
<dbReference type="Gene3D" id="3.40.50.1240">
    <property type="entry name" value="Phosphoglycerate mutase-like"/>
    <property type="match status" value="2"/>
</dbReference>
<evidence type="ECO:0000313" key="1">
    <source>
        <dbReference type="EMBL" id="KDE99512.1"/>
    </source>
</evidence>
<accession>A0A064CL23</accession>
<organism evidence="1 2">
    <name type="scientific">Mycolicibacterium aromaticivorans JS19b1 = JCM 16368</name>
    <dbReference type="NCBI Taxonomy" id="1440774"/>
    <lineage>
        <taxon>Bacteria</taxon>
        <taxon>Bacillati</taxon>
        <taxon>Actinomycetota</taxon>
        <taxon>Actinomycetes</taxon>
        <taxon>Mycobacteriales</taxon>
        <taxon>Mycobacteriaceae</taxon>
        <taxon>Mycolicibacterium</taxon>
    </lineage>
</organism>
<evidence type="ECO:0000313" key="2">
    <source>
        <dbReference type="Proteomes" id="UP000022835"/>
    </source>
</evidence>
<proteinExistence type="predicted"/>